<evidence type="ECO:0000256" key="12">
    <source>
        <dbReference type="ARBA" id="ARBA00023268"/>
    </source>
</evidence>
<dbReference type="PANTHER" id="PTHR38011">
    <property type="entry name" value="DIHYDROFOLATE REDUCTASE FAMILY PROTEIN (AFU_ORTHOLOGUE AFUA_8G06820)"/>
    <property type="match status" value="1"/>
</dbReference>
<dbReference type="InterPro" id="IPR024072">
    <property type="entry name" value="DHFR-like_dom_sf"/>
</dbReference>
<accession>A0A9X9XA18</accession>
<protein>
    <recommendedName>
        <fullName evidence="13">Riboflavin biosynthesis protein RibD</fullName>
    </recommendedName>
    <domain>
        <recommendedName>
            <fullName evidence="13">Diaminohydroxyphosphoribosylaminopyrimidine deaminase</fullName>
            <shortName evidence="13">DRAP deaminase</shortName>
            <ecNumber evidence="13">3.5.4.26</ecNumber>
        </recommendedName>
        <alternativeName>
            <fullName evidence="13">Riboflavin-specific deaminase</fullName>
        </alternativeName>
    </domain>
    <domain>
        <recommendedName>
            <fullName evidence="13">5-amino-6-(5-phosphoribosylamino)uracil reductase</fullName>
            <ecNumber evidence="13">1.1.1.193</ecNumber>
        </recommendedName>
        <alternativeName>
            <fullName evidence="13">HTP reductase</fullName>
        </alternativeName>
    </domain>
</protein>
<feature type="binding site" evidence="15">
    <location>
        <position position="289"/>
    </location>
    <ligand>
        <name>substrate</name>
    </ligand>
</feature>
<feature type="binding site" evidence="15">
    <location>
        <begin position="291"/>
        <end position="297"/>
    </location>
    <ligand>
        <name>NADP(+)</name>
        <dbReference type="ChEBI" id="CHEBI:58349"/>
    </ligand>
</feature>
<evidence type="ECO:0000256" key="3">
    <source>
        <dbReference type="ARBA" id="ARBA00004910"/>
    </source>
</evidence>
<dbReference type="NCBIfam" id="TIGR00326">
    <property type="entry name" value="eubact_ribD"/>
    <property type="match status" value="1"/>
</dbReference>
<feature type="binding site" evidence="15">
    <location>
        <position position="194"/>
    </location>
    <ligand>
        <name>NADP(+)</name>
        <dbReference type="ChEBI" id="CHEBI:58349"/>
    </ligand>
</feature>
<keyword evidence="6 13" id="KW-0686">Riboflavin biosynthesis</keyword>
<evidence type="ECO:0000256" key="7">
    <source>
        <dbReference type="ARBA" id="ARBA00022723"/>
    </source>
</evidence>
<feature type="binding site" evidence="15">
    <location>
        <position position="164"/>
    </location>
    <ligand>
        <name>NADP(+)</name>
        <dbReference type="ChEBI" id="CHEBI:58349"/>
    </ligand>
</feature>
<keyword evidence="11 13" id="KW-0560">Oxidoreductase</keyword>
<dbReference type="InterPro" id="IPR016192">
    <property type="entry name" value="APOBEC/CMP_deaminase_Zn-bd"/>
</dbReference>
<comment type="similarity">
    <text evidence="5 13">In the C-terminal section; belongs to the HTP reductase family.</text>
</comment>
<dbReference type="PIRSF" id="PIRSF006769">
    <property type="entry name" value="RibD"/>
    <property type="match status" value="1"/>
</dbReference>
<comment type="pathway">
    <text evidence="3 13">Cofactor biosynthesis; riboflavin biosynthesis; 5-amino-6-(D-ribitylamino)uracil from GTP: step 3/4.</text>
</comment>
<dbReference type="PROSITE" id="PS00903">
    <property type="entry name" value="CYT_DCMP_DEAMINASES_1"/>
    <property type="match status" value="1"/>
</dbReference>
<gene>
    <name evidence="18" type="primary">ribD</name>
    <name evidence="18" type="ORF">GXW74_08650</name>
</gene>
<keyword evidence="9 13" id="KW-0862">Zinc</keyword>
<comment type="cofactor">
    <cofactor evidence="13 16">
        <name>Zn(2+)</name>
        <dbReference type="ChEBI" id="CHEBI:29105"/>
    </cofactor>
    <text evidence="13 16">Binds 1 zinc ion.</text>
</comment>
<comment type="catalytic activity">
    <reaction evidence="13">
        <text>5-amino-6-(5-phospho-D-ribitylamino)uracil + NADP(+) = 5-amino-6-(5-phospho-D-ribosylamino)uracil + NADPH + H(+)</text>
        <dbReference type="Rhea" id="RHEA:17845"/>
        <dbReference type="ChEBI" id="CHEBI:15378"/>
        <dbReference type="ChEBI" id="CHEBI:57783"/>
        <dbReference type="ChEBI" id="CHEBI:58349"/>
        <dbReference type="ChEBI" id="CHEBI:58421"/>
        <dbReference type="ChEBI" id="CHEBI:58453"/>
        <dbReference type="EC" id="1.1.1.193"/>
    </reaction>
</comment>
<proteinExistence type="inferred from homology"/>
<dbReference type="Proteomes" id="UP001138709">
    <property type="component" value="Unassembled WGS sequence"/>
</dbReference>
<feature type="binding site" evidence="15">
    <location>
        <position position="178"/>
    </location>
    <ligand>
        <name>substrate</name>
    </ligand>
</feature>
<feature type="binding site" evidence="16">
    <location>
        <position position="44"/>
    </location>
    <ligand>
        <name>Zn(2+)</name>
        <dbReference type="ChEBI" id="CHEBI:29105"/>
        <note>catalytic</note>
    </ligand>
</feature>
<dbReference type="GO" id="GO:0009231">
    <property type="term" value="P:riboflavin biosynthetic process"/>
    <property type="evidence" value="ECO:0007669"/>
    <property type="project" value="UniProtKB-KW"/>
</dbReference>
<dbReference type="InterPro" id="IPR050765">
    <property type="entry name" value="Riboflavin_Biosynth_HTPR"/>
</dbReference>
<dbReference type="InterPro" id="IPR016193">
    <property type="entry name" value="Cytidine_deaminase-like"/>
</dbReference>
<keyword evidence="19" id="KW-1185">Reference proteome</keyword>
<feature type="binding site" evidence="15">
    <location>
        <position position="201"/>
    </location>
    <ligand>
        <name>substrate</name>
    </ligand>
</feature>
<evidence type="ECO:0000259" key="17">
    <source>
        <dbReference type="PROSITE" id="PS51747"/>
    </source>
</evidence>
<evidence type="ECO:0000313" key="19">
    <source>
        <dbReference type="Proteomes" id="UP001138709"/>
    </source>
</evidence>
<evidence type="ECO:0000256" key="11">
    <source>
        <dbReference type="ARBA" id="ARBA00023002"/>
    </source>
</evidence>
<evidence type="ECO:0000256" key="9">
    <source>
        <dbReference type="ARBA" id="ARBA00022833"/>
    </source>
</evidence>
<dbReference type="Gene3D" id="3.40.430.10">
    <property type="entry name" value="Dihydrofolate Reductase, subunit A"/>
    <property type="match status" value="1"/>
</dbReference>
<reference evidence="18" key="2">
    <citation type="journal article" date="2021" name="Syst. Appl. Microbiol.">
        <title>Roseomonas hellenica sp. nov., isolated from roots of wild-growing Alkanna tinctoria.</title>
        <authorList>
            <person name="Rat A."/>
            <person name="Naranjo H.D."/>
            <person name="Lebbe L."/>
            <person name="Cnockaert M."/>
            <person name="Krigas N."/>
            <person name="Grigoriadou K."/>
            <person name="Maloupa E."/>
            <person name="Willems A."/>
        </authorList>
    </citation>
    <scope>NUCLEOTIDE SEQUENCE</scope>
    <source>
        <strain evidence="18">LMG 31228</strain>
    </source>
</reference>
<evidence type="ECO:0000313" key="18">
    <source>
        <dbReference type="EMBL" id="MBR0680554.1"/>
    </source>
</evidence>
<feature type="active site" description="Proton donor" evidence="14">
    <location>
        <position position="46"/>
    </location>
</feature>
<evidence type="ECO:0000256" key="13">
    <source>
        <dbReference type="PIRNR" id="PIRNR006769"/>
    </source>
</evidence>
<comment type="similarity">
    <text evidence="4 13">In the N-terminal section; belongs to the cytidine and deoxycytidylate deaminase family.</text>
</comment>
<comment type="pathway">
    <text evidence="2 13">Cofactor biosynthesis; riboflavin biosynthesis; 5-amino-6-(D-ribitylamino)uracil from GTP: step 2/4.</text>
</comment>
<dbReference type="InterPro" id="IPR004794">
    <property type="entry name" value="Eubact_RibD"/>
</dbReference>
<name>A0A9X9XA18_9PROT</name>
<comment type="function">
    <text evidence="1 13">Converts 2,5-diamino-6-(ribosylamino)-4(3h)-pyrimidinone 5'-phosphate into 5-amino-6-(ribosylamino)-2,4(1h,3h)-pyrimidinedione 5'-phosphate.</text>
</comment>
<evidence type="ECO:0000256" key="1">
    <source>
        <dbReference type="ARBA" id="ARBA00002151"/>
    </source>
</evidence>
<comment type="catalytic activity">
    <reaction evidence="13">
        <text>2,5-diamino-6-hydroxy-4-(5-phosphoribosylamino)-pyrimidine + H2O + H(+) = 5-amino-6-(5-phospho-D-ribosylamino)uracil + NH4(+)</text>
        <dbReference type="Rhea" id="RHEA:21868"/>
        <dbReference type="ChEBI" id="CHEBI:15377"/>
        <dbReference type="ChEBI" id="CHEBI:15378"/>
        <dbReference type="ChEBI" id="CHEBI:28938"/>
        <dbReference type="ChEBI" id="CHEBI:58453"/>
        <dbReference type="ChEBI" id="CHEBI:58614"/>
        <dbReference type="EC" id="3.5.4.26"/>
    </reaction>
</comment>
<feature type="binding site" evidence="15">
    <location>
        <position position="198"/>
    </location>
    <ligand>
        <name>substrate</name>
    </ligand>
</feature>
<organism evidence="18 19">
    <name type="scientific">Neoroseomonas eburnea</name>
    <dbReference type="NCBI Taxonomy" id="1346889"/>
    <lineage>
        <taxon>Bacteria</taxon>
        <taxon>Pseudomonadati</taxon>
        <taxon>Pseudomonadota</taxon>
        <taxon>Alphaproteobacteria</taxon>
        <taxon>Acetobacterales</taxon>
        <taxon>Acetobacteraceae</taxon>
        <taxon>Neoroseomonas</taxon>
    </lineage>
</organism>
<dbReference type="EC" id="3.5.4.26" evidence="13"/>
<evidence type="ECO:0000256" key="5">
    <source>
        <dbReference type="ARBA" id="ARBA00007417"/>
    </source>
</evidence>
<dbReference type="NCBIfam" id="TIGR00227">
    <property type="entry name" value="ribD_Cterm"/>
    <property type="match status" value="1"/>
</dbReference>
<feature type="binding site" evidence="16">
    <location>
        <position position="78"/>
    </location>
    <ligand>
        <name>Zn(2+)</name>
        <dbReference type="ChEBI" id="CHEBI:29105"/>
        <note>catalytic</note>
    </ligand>
</feature>
<dbReference type="PROSITE" id="PS51747">
    <property type="entry name" value="CYT_DCMP_DEAMINASES_2"/>
    <property type="match status" value="1"/>
</dbReference>
<dbReference type="AlphaFoldDB" id="A0A9X9XA18"/>
<dbReference type="InterPro" id="IPR002734">
    <property type="entry name" value="RibDG_C"/>
</dbReference>
<keyword evidence="7 13" id="KW-0479">Metal-binding</keyword>
<comment type="caution">
    <text evidence="18">The sequence shown here is derived from an EMBL/GenBank/DDBJ whole genome shotgun (WGS) entry which is preliminary data.</text>
</comment>
<dbReference type="InterPro" id="IPR002125">
    <property type="entry name" value="CMP_dCMP_dom"/>
</dbReference>
<evidence type="ECO:0000256" key="10">
    <source>
        <dbReference type="ARBA" id="ARBA00022857"/>
    </source>
</evidence>
<dbReference type="EC" id="1.1.1.193" evidence="13"/>
<feature type="domain" description="CMP/dCMP-type deaminase" evidence="17">
    <location>
        <begin position="1"/>
        <end position="117"/>
    </location>
</feature>
<keyword evidence="12" id="KW-0511">Multifunctional enzyme</keyword>
<dbReference type="Pfam" id="PF01872">
    <property type="entry name" value="RibD_C"/>
    <property type="match status" value="1"/>
</dbReference>
<dbReference type="FunFam" id="3.40.140.10:FF:000025">
    <property type="entry name" value="Riboflavin biosynthesis protein RibD"/>
    <property type="match status" value="1"/>
</dbReference>
<sequence>MRAALALARRGLGNAWPNPAVGCVLVRNGQVVGRGWTQPGGRPHAETEALRRAGRLARGATAYVTLEPCSHHGRTPPCCDALTQAGVARVVMAMRDPDPRVNGRGLAMLRAAGILVEEGLLEAEARALNAGFFRRIEAGLPVATLKLATTLDGRIATATGESRWITGAEARREAHALRARHDAVLVGSGTVLADDPDLTCRIPGMERVPVLRVVADARLRTPVTARLVQTARVAPTCIVTVPGHPPAALAPYIAAGVEVLTAPAAETGLDLRALLGALARRGVTRILAEGGAGVAAGLLRARLVDRLAWFHAPGVMGGEGHPAVEGLRLAALAAMPRFRRVAVRPLGADLLTEFECIAEVPPCSPGS</sequence>
<dbReference type="CDD" id="cd01284">
    <property type="entry name" value="Riboflavin_deaminase-reductase"/>
    <property type="match status" value="1"/>
</dbReference>
<dbReference type="SUPFAM" id="SSF53927">
    <property type="entry name" value="Cytidine deaminase-like"/>
    <property type="match status" value="1"/>
</dbReference>
<keyword evidence="8 13" id="KW-0378">Hydrolase</keyword>
<evidence type="ECO:0000256" key="8">
    <source>
        <dbReference type="ARBA" id="ARBA00022801"/>
    </source>
</evidence>
<dbReference type="GO" id="GO:0008835">
    <property type="term" value="F:diaminohydroxyphosphoribosylaminopyrimidine deaminase activity"/>
    <property type="evidence" value="ECO:0007669"/>
    <property type="project" value="UniProtKB-EC"/>
</dbReference>
<dbReference type="GO" id="GO:0008703">
    <property type="term" value="F:5-amino-6-(5-phosphoribosylamino)uracil reductase activity"/>
    <property type="evidence" value="ECO:0007669"/>
    <property type="project" value="UniProtKB-EC"/>
</dbReference>
<feature type="binding site" evidence="15">
    <location>
        <position position="148"/>
    </location>
    <ligand>
        <name>NADP(+)</name>
        <dbReference type="ChEBI" id="CHEBI:58349"/>
    </ligand>
</feature>
<evidence type="ECO:0000256" key="2">
    <source>
        <dbReference type="ARBA" id="ARBA00004882"/>
    </source>
</evidence>
<dbReference type="InterPro" id="IPR011549">
    <property type="entry name" value="RibD_C"/>
</dbReference>
<reference evidence="18" key="1">
    <citation type="submission" date="2020-01" db="EMBL/GenBank/DDBJ databases">
        <authorList>
            <person name="Rat A."/>
        </authorList>
    </citation>
    <scope>NUCLEOTIDE SEQUENCE</scope>
    <source>
        <strain evidence="18">LMG 31228</strain>
    </source>
</reference>
<dbReference type="Gene3D" id="3.40.140.10">
    <property type="entry name" value="Cytidine Deaminase, domain 2"/>
    <property type="match status" value="1"/>
</dbReference>
<evidence type="ECO:0000256" key="4">
    <source>
        <dbReference type="ARBA" id="ARBA00005259"/>
    </source>
</evidence>
<evidence type="ECO:0000256" key="14">
    <source>
        <dbReference type="PIRSR" id="PIRSR006769-1"/>
    </source>
</evidence>
<dbReference type="Pfam" id="PF00383">
    <property type="entry name" value="dCMP_cyt_deam_1"/>
    <property type="match status" value="1"/>
</dbReference>
<dbReference type="PANTHER" id="PTHR38011:SF7">
    <property type="entry name" value="2,5-DIAMINO-6-RIBOSYLAMINO-4(3H)-PYRIMIDINONE 5'-PHOSPHATE REDUCTASE"/>
    <property type="match status" value="1"/>
</dbReference>
<keyword evidence="10 13" id="KW-0521">NADP</keyword>
<dbReference type="SUPFAM" id="SSF53597">
    <property type="entry name" value="Dihydrofolate reductase-like"/>
    <property type="match status" value="1"/>
</dbReference>
<dbReference type="EMBL" id="JAAEDL010000007">
    <property type="protein sequence ID" value="MBR0680554.1"/>
    <property type="molecule type" value="Genomic_DNA"/>
</dbReference>
<dbReference type="GO" id="GO:0050661">
    <property type="term" value="F:NADP binding"/>
    <property type="evidence" value="ECO:0007669"/>
    <property type="project" value="InterPro"/>
</dbReference>
<evidence type="ECO:0000256" key="16">
    <source>
        <dbReference type="PIRSR" id="PIRSR006769-3"/>
    </source>
</evidence>
<evidence type="ECO:0000256" key="15">
    <source>
        <dbReference type="PIRSR" id="PIRSR006769-2"/>
    </source>
</evidence>
<dbReference type="GO" id="GO:0008270">
    <property type="term" value="F:zinc ion binding"/>
    <property type="evidence" value="ECO:0007669"/>
    <property type="project" value="InterPro"/>
</dbReference>
<feature type="binding site" evidence="16">
    <location>
        <position position="69"/>
    </location>
    <ligand>
        <name>Zn(2+)</name>
        <dbReference type="ChEBI" id="CHEBI:29105"/>
        <note>catalytic</note>
    </ligand>
</feature>
<feature type="binding site" evidence="15">
    <location>
        <position position="162"/>
    </location>
    <ligand>
        <name>substrate</name>
    </ligand>
</feature>
<evidence type="ECO:0000256" key="6">
    <source>
        <dbReference type="ARBA" id="ARBA00022619"/>
    </source>
</evidence>
<feature type="binding site" evidence="15">
    <location>
        <position position="190"/>
    </location>
    <ligand>
        <name>NADP(+)</name>
        <dbReference type="ChEBI" id="CHEBI:58349"/>
    </ligand>
</feature>